<dbReference type="Pfam" id="PF06094">
    <property type="entry name" value="GGACT"/>
    <property type="match status" value="1"/>
</dbReference>
<dbReference type="InterPro" id="IPR036568">
    <property type="entry name" value="GGCT-like_sf"/>
</dbReference>
<dbReference type="InterPro" id="IPR009288">
    <property type="entry name" value="AIG2-like_dom"/>
</dbReference>
<accession>A0A9E2NK82</accession>
<dbReference type="CDD" id="cd06661">
    <property type="entry name" value="GGCT_like"/>
    <property type="match status" value="1"/>
</dbReference>
<comment type="caution">
    <text evidence="2">The sequence shown here is derived from an EMBL/GenBank/DDBJ whole genome shotgun (WGS) entry which is preliminary data.</text>
</comment>
<proteinExistence type="predicted"/>
<dbReference type="AlphaFoldDB" id="A0A9E2NK82"/>
<reference evidence="2" key="2">
    <citation type="submission" date="2021-04" db="EMBL/GenBank/DDBJ databases">
        <authorList>
            <person name="Gilroy R."/>
        </authorList>
    </citation>
    <scope>NUCLEOTIDE SEQUENCE</scope>
    <source>
        <strain evidence="2">B5-657</strain>
    </source>
</reference>
<protein>
    <submittedName>
        <fullName evidence="2">Gamma-glutamylcyclotransferase</fullName>
    </submittedName>
</protein>
<dbReference type="Proteomes" id="UP000824229">
    <property type="component" value="Unassembled WGS sequence"/>
</dbReference>
<name>A0A9E2NK82_9FIRM</name>
<reference evidence="2" key="1">
    <citation type="journal article" date="2021" name="PeerJ">
        <title>Extensive microbial diversity within the chicken gut microbiome revealed by metagenomics and culture.</title>
        <authorList>
            <person name="Gilroy R."/>
            <person name="Ravi A."/>
            <person name="Getino M."/>
            <person name="Pursley I."/>
            <person name="Horton D.L."/>
            <person name="Alikhan N.F."/>
            <person name="Baker D."/>
            <person name="Gharbi K."/>
            <person name="Hall N."/>
            <person name="Watson M."/>
            <person name="Adriaenssens E.M."/>
            <person name="Foster-Nyarko E."/>
            <person name="Jarju S."/>
            <person name="Secka A."/>
            <person name="Antonio M."/>
            <person name="Oren A."/>
            <person name="Chaudhuri R.R."/>
            <person name="La Ragione R."/>
            <person name="Hildebrand F."/>
            <person name="Pallen M.J."/>
        </authorList>
    </citation>
    <scope>NUCLEOTIDE SEQUENCE</scope>
    <source>
        <strain evidence="2">B5-657</strain>
    </source>
</reference>
<evidence type="ECO:0000259" key="1">
    <source>
        <dbReference type="Pfam" id="PF06094"/>
    </source>
</evidence>
<feature type="domain" description="Gamma-glutamylcyclotransferase AIG2-like" evidence="1">
    <location>
        <begin position="4"/>
        <end position="128"/>
    </location>
</feature>
<gene>
    <name evidence="2" type="ORF">H9872_01945</name>
</gene>
<organism evidence="2 3">
    <name type="scientific">Candidatus Cellulosilyticum pullistercoris</name>
    <dbReference type="NCBI Taxonomy" id="2838521"/>
    <lineage>
        <taxon>Bacteria</taxon>
        <taxon>Bacillati</taxon>
        <taxon>Bacillota</taxon>
        <taxon>Clostridia</taxon>
        <taxon>Lachnospirales</taxon>
        <taxon>Cellulosilyticaceae</taxon>
        <taxon>Cellulosilyticum</taxon>
    </lineage>
</organism>
<evidence type="ECO:0000313" key="2">
    <source>
        <dbReference type="EMBL" id="MBU3803506.1"/>
    </source>
</evidence>
<dbReference type="EMBL" id="JAHLFQ010000036">
    <property type="protein sequence ID" value="MBU3803506.1"/>
    <property type="molecule type" value="Genomic_DNA"/>
</dbReference>
<dbReference type="SUPFAM" id="SSF110857">
    <property type="entry name" value="Gamma-glutamyl cyclotransferase-like"/>
    <property type="match status" value="1"/>
</dbReference>
<evidence type="ECO:0000313" key="3">
    <source>
        <dbReference type="Proteomes" id="UP000824229"/>
    </source>
</evidence>
<dbReference type="InterPro" id="IPR013024">
    <property type="entry name" value="GGCT-like"/>
</dbReference>
<dbReference type="Gene3D" id="3.10.490.10">
    <property type="entry name" value="Gamma-glutamyl cyclotransferase-like"/>
    <property type="match status" value="1"/>
</dbReference>
<sequence>MEKIFVYGSLRQDFWNHDKVFKHRLRKIEKGRLKDFSLYHLSAGYPAIVPGSDTVYGEVCTLSHTKHLKSIDLLEGYTGDPTIDLYIREKKPVLLEDGKEEMCWVYLYINQHYVKSKGIYIPHGDWKKFMLNH</sequence>